<dbReference type="PIRSF" id="PIRSF020893">
    <property type="entry name" value="UCP020893"/>
    <property type="match status" value="1"/>
</dbReference>
<dbReference type="KEGG" id="mic:Mic7113_6080"/>
<proteinExistence type="predicted"/>
<name>K9WQ61_9CYAN</name>
<dbReference type="AlphaFoldDB" id="K9WQ61"/>
<dbReference type="EMBL" id="CP003630">
    <property type="protein sequence ID" value="AFZ21677.1"/>
    <property type="molecule type" value="Genomic_DNA"/>
</dbReference>
<protein>
    <submittedName>
        <fullName evidence="1">Uncharacterized protein</fullName>
    </submittedName>
</protein>
<evidence type="ECO:0000313" key="2">
    <source>
        <dbReference type="Proteomes" id="UP000010471"/>
    </source>
</evidence>
<sequence length="185" mass="20521">MTQTDIKTPVNIPETVTFEEAIAFTQSLMSQMAAGELSTSEVSDAIAQLVKTENGARGFFVTYLTSEGTLADHPSPEVIQALQSSPDIVAELSVKNLAMSAAQAVTHRRKGNEDMAQRSDRVRSRTTHLIEQLKLPELRERSLALQESAATGEGRYQTFLQRWGYDAQQRQVISEALEQLTKEHD</sequence>
<gene>
    <name evidence="1" type="ORF">Mic7113_6080</name>
</gene>
<keyword evidence="2" id="KW-1185">Reference proteome</keyword>
<dbReference type="PATRIC" id="fig|1173027.3.peg.6730"/>
<dbReference type="Proteomes" id="UP000010471">
    <property type="component" value="Chromosome"/>
</dbReference>
<dbReference type="STRING" id="1173027.Mic7113_6080"/>
<dbReference type="RefSeq" id="WP_015185806.1">
    <property type="nucleotide sequence ID" value="NC_019738.1"/>
</dbReference>
<accession>K9WQ61</accession>
<organism evidence="1 2">
    <name type="scientific">Allocoleopsis franciscana PCC 7113</name>
    <dbReference type="NCBI Taxonomy" id="1173027"/>
    <lineage>
        <taxon>Bacteria</taxon>
        <taxon>Bacillati</taxon>
        <taxon>Cyanobacteriota</taxon>
        <taxon>Cyanophyceae</taxon>
        <taxon>Coleofasciculales</taxon>
        <taxon>Coleofasciculaceae</taxon>
        <taxon>Allocoleopsis</taxon>
        <taxon>Allocoleopsis franciscana</taxon>
    </lineage>
</organism>
<evidence type="ECO:0000313" key="1">
    <source>
        <dbReference type="EMBL" id="AFZ21677.1"/>
    </source>
</evidence>
<dbReference type="InterPro" id="IPR016780">
    <property type="entry name" value="UCP020893"/>
</dbReference>
<dbReference type="HOGENOM" id="CLU_128733_0_0_3"/>
<dbReference type="eggNOG" id="ENOG50314QQ">
    <property type="taxonomic scope" value="Bacteria"/>
</dbReference>
<reference evidence="1 2" key="1">
    <citation type="submission" date="2012-06" db="EMBL/GenBank/DDBJ databases">
        <title>Finished chromosome of genome of Microcoleus sp. PCC 7113.</title>
        <authorList>
            <consortium name="US DOE Joint Genome Institute"/>
            <person name="Gugger M."/>
            <person name="Coursin T."/>
            <person name="Rippka R."/>
            <person name="Tandeau De Marsac N."/>
            <person name="Huntemann M."/>
            <person name="Wei C.-L."/>
            <person name="Han J."/>
            <person name="Detter J.C."/>
            <person name="Han C."/>
            <person name="Tapia R."/>
            <person name="Chen A."/>
            <person name="Kyrpides N."/>
            <person name="Mavromatis K."/>
            <person name="Markowitz V."/>
            <person name="Szeto E."/>
            <person name="Ivanova N."/>
            <person name="Pagani I."/>
            <person name="Pati A."/>
            <person name="Goodwin L."/>
            <person name="Nordberg H.P."/>
            <person name="Cantor M.N."/>
            <person name="Hua S.X."/>
            <person name="Woyke T."/>
            <person name="Kerfeld C.A."/>
        </authorList>
    </citation>
    <scope>NUCLEOTIDE SEQUENCE [LARGE SCALE GENOMIC DNA]</scope>
    <source>
        <strain evidence="1 2">PCC 7113</strain>
    </source>
</reference>